<dbReference type="EMBL" id="QTSU01000003">
    <property type="protein sequence ID" value="RDZ26471.1"/>
    <property type="molecule type" value="Genomic_DNA"/>
</dbReference>
<evidence type="ECO:0008006" key="4">
    <source>
        <dbReference type="Google" id="ProtNLM"/>
    </source>
</evidence>
<evidence type="ECO:0000256" key="1">
    <source>
        <dbReference type="SAM" id="MobiDB-lite"/>
    </source>
</evidence>
<feature type="compositionally biased region" description="Basic and acidic residues" evidence="1">
    <location>
        <begin position="177"/>
        <end position="188"/>
    </location>
</feature>
<feature type="region of interest" description="Disordered" evidence="1">
    <location>
        <begin position="103"/>
        <end position="188"/>
    </location>
</feature>
<dbReference type="Proteomes" id="UP000264492">
    <property type="component" value="Unassembled WGS sequence"/>
</dbReference>
<name>A0A371JXU1_9GAMM</name>
<sequence>MIRKLILPVVAAALLAGCYPDYVYRDGGARGDYYYGQPSTEYRYYGNYGGYYPYGEAYRYGYRYGSPYGYPYRYGYGYPYNYGYGYPGYPGYPYYHRPHRPRPPVVVNPGNPTPPSTNPPGRPDYNGSPWRNLDRVRRDHADNRPPTHVPSQPMPRVQPSAPRMDRGSPIQQAIRRATTDSRPATHEQ</sequence>
<dbReference type="AlphaFoldDB" id="A0A371JXU1"/>
<evidence type="ECO:0000313" key="3">
    <source>
        <dbReference type="Proteomes" id="UP000264492"/>
    </source>
</evidence>
<protein>
    <recommendedName>
        <fullName evidence="4">Lipoprotein</fullName>
    </recommendedName>
</protein>
<keyword evidence="3" id="KW-1185">Reference proteome</keyword>
<gene>
    <name evidence="2" type="ORF">DX914_15875</name>
</gene>
<reference evidence="2 3" key="1">
    <citation type="submission" date="2018-08" db="EMBL/GenBank/DDBJ databases">
        <title>Lysobacter sp. zong2l5, whole genome shotgun sequence.</title>
        <authorList>
            <person name="Zhang X."/>
            <person name="Feng G."/>
            <person name="Zhu H."/>
        </authorList>
    </citation>
    <scope>NUCLEOTIDE SEQUENCE [LARGE SCALE GENOMIC DNA]</scope>
    <source>
        <strain evidence="3">zong2l5</strain>
    </source>
</reference>
<feature type="compositionally biased region" description="Basic and acidic residues" evidence="1">
    <location>
        <begin position="132"/>
        <end position="145"/>
    </location>
</feature>
<dbReference type="RefSeq" id="WP_115860531.1">
    <property type="nucleotide sequence ID" value="NZ_QTSU01000003.1"/>
</dbReference>
<comment type="caution">
    <text evidence="2">The sequence shown here is derived from an EMBL/GenBank/DDBJ whole genome shotgun (WGS) entry which is preliminary data.</text>
</comment>
<dbReference type="PROSITE" id="PS51257">
    <property type="entry name" value="PROKAR_LIPOPROTEIN"/>
    <property type="match status" value="1"/>
</dbReference>
<proteinExistence type="predicted"/>
<evidence type="ECO:0000313" key="2">
    <source>
        <dbReference type="EMBL" id="RDZ26471.1"/>
    </source>
</evidence>
<organism evidence="2 3">
    <name type="scientific">Lysobacter silvisoli</name>
    <dbReference type="NCBI Taxonomy" id="2293254"/>
    <lineage>
        <taxon>Bacteria</taxon>
        <taxon>Pseudomonadati</taxon>
        <taxon>Pseudomonadota</taxon>
        <taxon>Gammaproteobacteria</taxon>
        <taxon>Lysobacterales</taxon>
        <taxon>Lysobacteraceae</taxon>
        <taxon>Lysobacter</taxon>
    </lineage>
</organism>
<feature type="compositionally biased region" description="Pro residues" evidence="1">
    <location>
        <begin position="103"/>
        <end position="122"/>
    </location>
</feature>
<accession>A0A371JXU1</accession>